<dbReference type="EMBL" id="CP010525">
    <property type="protein sequence ID" value="AJO21382.1"/>
    <property type="molecule type" value="Genomic_DNA"/>
</dbReference>
<sequence length="42" mass="4773">MLAKAARIVPSLNFLPIQRWLKSESRSIFPQKGRLSEKGSKC</sequence>
<dbReference type="Proteomes" id="UP000070376">
    <property type="component" value="Unassembled WGS sequence"/>
</dbReference>
<reference evidence="4" key="4">
    <citation type="submission" date="2016-01" db="EMBL/GenBank/DDBJ databases">
        <authorList>
            <person name="Mitreva M."/>
            <person name="Pepin K.H."/>
            <person name="Mihindukulasuriya K.A."/>
            <person name="Fulton R."/>
            <person name="Fronick C."/>
            <person name="O'Laughlin M."/>
            <person name="Miner T."/>
            <person name="Herter B."/>
            <person name="Rosa B.A."/>
            <person name="Cordes M."/>
            <person name="Tomlinson C."/>
            <person name="Wollam A."/>
            <person name="Palsikar V.B."/>
            <person name="Mardis E.R."/>
            <person name="Wilson R.K."/>
        </authorList>
    </citation>
    <scope>NUCLEOTIDE SEQUENCE [LARGE SCALE GENOMIC DNA]</scope>
    <source>
        <strain evidence="4">GED7749B</strain>
    </source>
</reference>
<evidence type="ECO:0000313" key="3">
    <source>
        <dbReference type="Proteomes" id="UP000032024"/>
    </source>
</evidence>
<gene>
    <name evidence="2" type="ORF">HMPREF3213_00333</name>
    <name evidence="1" type="ORF">SB48_HM08orf00904</name>
</gene>
<reference evidence="3" key="2">
    <citation type="submission" date="2015-01" db="EMBL/GenBank/DDBJ databases">
        <title>Comparative genome analysis of Bacillus coagulans HM-08, Clostridium butyricum HM-68, Bacillus subtilis HM-66 and Bacillus paralicheniformis BL-09.</title>
        <authorList>
            <person name="Zhang H."/>
        </authorList>
    </citation>
    <scope>NUCLEOTIDE SEQUENCE [LARGE SCALE GENOMIC DNA]</scope>
    <source>
        <strain evidence="3">HM-08</strain>
    </source>
</reference>
<reference evidence="1" key="1">
    <citation type="submission" date="2015-01" db="EMBL/GenBank/DDBJ databases">
        <title>Comparative genome analysis of Bacillus coagulans HM-08, Clostridium butyricum HM-68, Bacillus subtilis HM-66 and Bacillus licheniformis BL-09.</title>
        <authorList>
            <person name="Zhang H."/>
        </authorList>
    </citation>
    <scope>NUCLEOTIDE SEQUENCE [LARGE SCALE GENOMIC DNA]</scope>
    <source>
        <strain evidence="1">HM-08</strain>
    </source>
</reference>
<protein>
    <submittedName>
        <fullName evidence="2">Uncharacterized protein</fullName>
    </submittedName>
</protein>
<accession>A0A0C5CJ15</accession>
<evidence type="ECO:0000313" key="4">
    <source>
        <dbReference type="Proteomes" id="UP000070376"/>
    </source>
</evidence>
<dbReference type="Proteomes" id="UP000032024">
    <property type="component" value="Chromosome"/>
</dbReference>
<dbReference type="STRING" id="1398.AB434_0587"/>
<organism evidence="2 4">
    <name type="scientific">Heyndrickxia coagulans</name>
    <name type="common">Weizmannia coagulans</name>
    <dbReference type="NCBI Taxonomy" id="1398"/>
    <lineage>
        <taxon>Bacteria</taxon>
        <taxon>Bacillati</taxon>
        <taxon>Bacillota</taxon>
        <taxon>Bacilli</taxon>
        <taxon>Bacillales</taxon>
        <taxon>Bacillaceae</taxon>
        <taxon>Heyndrickxia</taxon>
    </lineage>
</organism>
<dbReference type="AlphaFoldDB" id="A0A0C5CJ15"/>
<proteinExistence type="predicted"/>
<name>A0A0C5CJ15_HEYCO</name>
<reference evidence="2" key="3">
    <citation type="submission" date="2016-01" db="EMBL/GenBank/DDBJ databases">
        <authorList>
            <person name="Oliw E.H."/>
        </authorList>
    </citation>
    <scope>NUCLEOTIDE SEQUENCE [LARGE SCALE GENOMIC DNA]</scope>
    <source>
        <strain evidence="2">GED7749B</strain>
    </source>
</reference>
<evidence type="ECO:0000313" key="1">
    <source>
        <dbReference type="EMBL" id="AJO21382.1"/>
    </source>
</evidence>
<dbReference type="EMBL" id="LRPN01000013">
    <property type="protein sequence ID" value="KWZ85673.1"/>
    <property type="molecule type" value="Genomic_DNA"/>
</dbReference>
<dbReference type="PATRIC" id="fig|1398.18.peg.605"/>
<keyword evidence="3" id="KW-1185">Reference proteome</keyword>
<evidence type="ECO:0000313" key="2">
    <source>
        <dbReference type="EMBL" id="KWZ85673.1"/>
    </source>
</evidence>